<dbReference type="GeneID" id="109760821"/>
<evidence type="ECO:0000256" key="1">
    <source>
        <dbReference type="PROSITE-ProRule" id="PRU00042"/>
    </source>
</evidence>
<dbReference type="EnsemblPlants" id="AET7Gv21320100.1">
    <property type="protein sequence ID" value="AET7Gv21320100.1"/>
    <property type="gene ID" value="AET7Gv21320100"/>
</dbReference>
<proteinExistence type="predicted"/>
<evidence type="ECO:0000313" key="3">
    <source>
        <dbReference type="EnsemblPlants" id="AET7Gv21320100.1"/>
    </source>
</evidence>
<name>A0A453TAZ0_AEGTS</name>
<reference evidence="4" key="2">
    <citation type="journal article" date="2017" name="Nat. Plants">
        <title>The Aegilops tauschii genome reveals multiple impacts of transposons.</title>
        <authorList>
            <person name="Zhao G."/>
            <person name="Zou C."/>
            <person name="Li K."/>
            <person name="Wang K."/>
            <person name="Li T."/>
            <person name="Gao L."/>
            <person name="Zhang X."/>
            <person name="Wang H."/>
            <person name="Yang Z."/>
            <person name="Liu X."/>
            <person name="Jiang W."/>
            <person name="Mao L."/>
            <person name="Kong X."/>
            <person name="Jiao Y."/>
            <person name="Jia J."/>
        </authorList>
    </citation>
    <scope>NUCLEOTIDE SEQUENCE [LARGE SCALE GENOMIC DNA]</scope>
    <source>
        <strain evidence="4">cv. AL8/78</strain>
    </source>
</reference>
<dbReference type="GO" id="GO:0008270">
    <property type="term" value="F:zinc ion binding"/>
    <property type="evidence" value="ECO:0007669"/>
    <property type="project" value="UniProtKB-KW"/>
</dbReference>
<keyword evidence="1" id="KW-0863">Zinc-finger</keyword>
<sequence length="203" mass="22137">MHKYTVHLECPYTKTETAATTHNMLNGSSSQVFIMPAAGHVDYLVAGGSGGGDDPRYPWTFKSLHEVDAVVPAIARGSKRPAAVPGGAQVEPYGCPICFRMFATSKAVHGHMRSHTDRTWRGMEPPRPPPLDGPRYPYACDRCKMPFQTRQALGGHRASHNGKKGCSGLEREELAAAEEARRPVVFDVDLNLPAPEADQEQGE</sequence>
<evidence type="ECO:0000259" key="2">
    <source>
        <dbReference type="PROSITE" id="PS50157"/>
    </source>
</evidence>
<keyword evidence="1" id="KW-0479">Metal-binding</keyword>
<dbReference type="Gene3D" id="3.30.160.60">
    <property type="entry name" value="Classic Zinc Finger"/>
    <property type="match status" value="1"/>
</dbReference>
<dbReference type="OMA" id="FRMFATS"/>
<keyword evidence="4" id="KW-1185">Reference proteome</keyword>
<dbReference type="InterPro" id="IPR013087">
    <property type="entry name" value="Znf_C2H2_type"/>
</dbReference>
<dbReference type="PROSITE" id="PS00028">
    <property type="entry name" value="ZINC_FINGER_C2H2_1"/>
    <property type="match status" value="2"/>
</dbReference>
<dbReference type="KEGG" id="ats:109760821"/>
<dbReference type="Proteomes" id="UP000015105">
    <property type="component" value="Chromosome 7D"/>
</dbReference>
<reference evidence="4" key="1">
    <citation type="journal article" date="2014" name="Science">
        <title>Ancient hybridizations among the ancestral genomes of bread wheat.</title>
        <authorList>
            <consortium name="International Wheat Genome Sequencing Consortium,"/>
            <person name="Marcussen T."/>
            <person name="Sandve S.R."/>
            <person name="Heier L."/>
            <person name="Spannagl M."/>
            <person name="Pfeifer M."/>
            <person name="Jakobsen K.S."/>
            <person name="Wulff B.B."/>
            <person name="Steuernagel B."/>
            <person name="Mayer K.F."/>
            <person name="Olsen O.A."/>
        </authorList>
    </citation>
    <scope>NUCLEOTIDE SEQUENCE [LARGE SCALE GENOMIC DNA]</scope>
    <source>
        <strain evidence="4">cv. AL8/78</strain>
    </source>
</reference>
<dbReference type="PANTHER" id="PTHR47591">
    <property type="entry name" value="ZINC FINGER PROTEIN ZAT2-RELATED"/>
    <property type="match status" value="1"/>
</dbReference>
<reference evidence="3" key="5">
    <citation type="journal article" date="2021" name="G3 (Bethesda)">
        <title>Aegilops tauschii genome assembly Aet v5.0 features greater sequence contiguity and improved annotation.</title>
        <authorList>
            <person name="Wang L."/>
            <person name="Zhu T."/>
            <person name="Rodriguez J.C."/>
            <person name="Deal K.R."/>
            <person name="Dubcovsky J."/>
            <person name="McGuire P.E."/>
            <person name="Lux T."/>
            <person name="Spannagl M."/>
            <person name="Mayer K.F.X."/>
            <person name="Baldrich P."/>
            <person name="Meyers B.C."/>
            <person name="Huo N."/>
            <person name="Gu Y.Q."/>
            <person name="Zhou H."/>
            <person name="Devos K.M."/>
            <person name="Bennetzen J.L."/>
            <person name="Unver T."/>
            <person name="Budak H."/>
            <person name="Gulick P.J."/>
            <person name="Galiba G."/>
            <person name="Kalapos B."/>
            <person name="Nelson D.R."/>
            <person name="Li P."/>
            <person name="You F.M."/>
            <person name="Luo M.C."/>
            <person name="Dvorak J."/>
        </authorList>
    </citation>
    <scope>NUCLEOTIDE SEQUENCE [LARGE SCALE GENOMIC DNA]</scope>
    <source>
        <strain evidence="3">cv. AL8/78</strain>
    </source>
</reference>
<protein>
    <recommendedName>
        <fullName evidence="2">C2H2-type domain-containing protein</fullName>
    </recommendedName>
</protein>
<reference evidence="3" key="4">
    <citation type="submission" date="2019-03" db="UniProtKB">
        <authorList>
            <consortium name="EnsemblPlants"/>
        </authorList>
    </citation>
    <scope>IDENTIFICATION</scope>
</reference>
<dbReference type="STRING" id="200361.A0A453TAZ0"/>
<organism evidence="3 4">
    <name type="scientific">Aegilops tauschii subsp. strangulata</name>
    <name type="common">Goatgrass</name>
    <dbReference type="NCBI Taxonomy" id="200361"/>
    <lineage>
        <taxon>Eukaryota</taxon>
        <taxon>Viridiplantae</taxon>
        <taxon>Streptophyta</taxon>
        <taxon>Embryophyta</taxon>
        <taxon>Tracheophyta</taxon>
        <taxon>Spermatophyta</taxon>
        <taxon>Magnoliopsida</taxon>
        <taxon>Liliopsida</taxon>
        <taxon>Poales</taxon>
        <taxon>Poaceae</taxon>
        <taxon>BOP clade</taxon>
        <taxon>Pooideae</taxon>
        <taxon>Triticodae</taxon>
        <taxon>Triticeae</taxon>
        <taxon>Triticinae</taxon>
        <taxon>Aegilops</taxon>
    </lineage>
</organism>
<dbReference type="Gramene" id="AET7Gv21320100.1">
    <property type="protein sequence ID" value="AET7Gv21320100.1"/>
    <property type="gene ID" value="AET7Gv21320100"/>
</dbReference>
<evidence type="ECO:0000313" key="4">
    <source>
        <dbReference type="Proteomes" id="UP000015105"/>
    </source>
</evidence>
<dbReference type="OrthoDB" id="6077919at2759"/>
<dbReference type="AlphaFoldDB" id="A0A453TAZ0"/>
<dbReference type="Pfam" id="PF13894">
    <property type="entry name" value="zf-C2H2_4"/>
    <property type="match status" value="1"/>
</dbReference>
<dbReference type="PROSITE" id="PS50157">
    <property type="entry name" value="ZINC_FINGER_C2H2_2"/>
    <property type="match status" value="2"/>
</dbReference>
<dbReference type="PANTHER" id="PTHR47591:SF1">
    <property type="entry name" value="ZINC FINGER PROTEIN ZAT2-RELATED"/>
    <property type="match status" value="1"/>
</dbReference>
<dbReference type="RefSeq" id="XP_020175215.3">
    <property type="nucleotide sequence ID" value="XM_020319626.4"/>
</dbReference>
<reference evidence="3" key="3">
    <citation type="journal article" date="2017" name="Nature">
        <title>Genome sequence of the progenitor of the wheat D genome Aegilops tauschii.</title>
        <authorList>
            <person name="Luo M.C."/>
            <person name="Gu Y.Q."/>
            <person name="Puiu D."/>
            <person name="Wang H."/>
            <person name="Twardziok S.O."/>
            <person name="Deal K.R."/>
            <person name="Huo N."/>
            <person name="Zhu T."/>
            <person name="Wang L."/>
            <person name="Wang Y."/>
            <person name="McGuire P.E."/>
            <person name="Liu S."/>
            <person name="Long H."/>
            <person name="Ramasamy R.K."/>
            <person name="Rodriguez J.C."/>
            <person name="Van S.L."/>
            <person name="Yuan L."/>
            <person name="Wang Z."/>
            <person name="Xia Z."/>
            <person name="Xiao L."/>
            <person name="Anderson O.D."/>
            <person name="Ouyang S."/>
            <person name="Liang Y."/>
            <person name="Zimin A.V."/>
            <person name="Pertea G."/>
            <person name="Qi P."/>
            <person name="Bennetzen J.L."/>
            <person name="Dai X."/>
            <person name="Dawson M.W."/>
            <person name="Muller H.G."/>
            <person name="Kugler K."/>
            <person name="Rivarola-Duarte L."/>
            <person name="Spannagl M."/>
            <person name="Mayer K.F.X."/>
            <person name="Lu F.H."/>
            <person name="Bevan M.W."/>
            <person name="Leroy P."/>
            <person name="Li P."/>
            <person name="You F.M."/>
            <person name="Sun Q."/>
            <person name="Liu Z."/>
            <person name="Lyons E."/>
            <person name="Wicker T."/>
            <person name="Salzberg S.L."/>
            <person name="Devos K.M."/>
            <person name="Dvorak J."/>
        </authorList>
    </citation>
    <scope>NUCLEOTIDE SEQUENCE [LARGE SCALE GENOMIC DNA]</scope>
    <source>
        <strain evidence="3">cv. AL8/78</strain>
    </source>
</reference>
<dbReference type="SUPFAM" id="SSF57667">
    <property type="entry name" value="beta-beta-alpha zinc fingers"/>
    <property type="match status" value="1"/>
</dbReference>
<feature type="domain" description="C2H2-type" evidence="2">
    <location>
        <begin position="93"/>
        <end position="120"/>
    </location>
</feature>
<dbReference type="Pfam" id="PF13912">
    <property type="entry name" value="zf-C2H2_6"/>
    <property type="match status" value="1"/>
</dbReference>
<accession>A0A453TAZ0</accession>
<dbReference type="SMART" id="SM00355">
    <property type="entry name" value="ZnF_C2H2"/>
    <property type="match status" value="2"/>
</dbReference>
<dbReference type="InterPro" id="IPR036236">
    <property type="entry name" value="Znf_C2H2_sf"/>
</dbReference>
<feature type="domain" description="C2H2-type" evidence="2">
    <location>
        <begin position="138"/>
        <end position="165"/>
    </location>
</feature>
<keyword evidence="1" id="KW-0862">Zinc</keyword>